<feature type="domain" description="MYND-type" evidence="5">
    <location>
        <begin position="8"/>
        <end position="44"/>
    </location>
</feature>
<proteinExistence type="predicted"/>
<reference evidence="6" key="1">
    <citation type="submission" date="2022-01" db="EMBL/GenBank/DDBJ databases">
        <authorList>
            <person name="Braso-Vives M."/>
        </authorList>
    </citation>
    <scope>NUCLEOTIDE SEQUENCE</scope>
</reference>
<keyword evidence="3" id="KW-0862">Zinc</keyword>
<dbReference type="InterPro" id="IPR027974">
    <property type="entry name" value="DUF4470"/>
</dbReference>
<dbReference type="EMBL" id="OV696686">
    <property type="protein sequence ID" value="CAH1233514.1"/>
    <property type="molecule type" value="Genomic_DNA"/>
</dbReference>
<dbReference type="Pfam" id="PF01753">
    <property type="entry name" value="zf-MYND"/>
    <property type="match status" value="2"/>
</dbReference>
<gene>
    <name evidence="6" type="primary">CBFA2T2</name>
    <name evidence="6" type="ORF">BLAG_LOCUS2265</name>
</gene>
<evidence type="ECO:0000256" key="2">
    <source>
        <dbReference type="ARBA" id="ARBA00022771"/>
    </source>
</evidence>
<dbReference type="PROSITE" id="PS01360">
    <property type="entry name" value="ZF_MYND_1"/>
    <property type="match status" value="1"/>
</dbReference>
<evidence type="ECO:0000256" key="1">
    <source>
        <dbReference type="ARBA" id="ARBA00022723"/>
    </source>
</evidence>
<keyword evidence="2 4" id="KW-0863">Zinc-finger</keyword>
<evidence type="ECO:0000256" key="4">
    <source>
        <dbReference type="PROSITE-ProRule" id="PRU00134"/>
    </source>
</evidence>
<dbReference type="Pfam" id="PF14737">
    <property type="entry name" value="DUF4470"/>
    <property type="match status" value="1"/>
</dbReference>
<evidence type="ECO:0000313" key="6">
    <source>
        <dbReference type="EMBL" id="CAH1233514.1"/>
    </source>
</evidence>
<dbReference type="SUPFAM" id="SSF144232">
    <property type="entry name" value="HIT/MYND zinc finger-like"/>
    <property type="match status" value="2"/>
</dbReference>
<feature type="domain" description="MYND-type" evidence="5">
    <location>
        <begin position="53"/>
        <end position="91"/>
    </location>
</feature>
<dbReference type="GO" id="GO:0008270">
    <property type="term" value="F:zinc ion binding"/>
    <property type="evidence" value="ECO:0007669"/>
    <property type="project" value="UniProtKB-KW"/>
</dbReference>
<protein>
    <submittedName>
        <fullName evidence="6">CBFA2T2 protein</fullName>
    </submittedName>
</protein>
<name>A0A8J9W1N3_BRALA</name>
<dbReference type="AlphaFoldDB" id="A0A8J9W1N3"/>
<organism evidence="6 7">
    <name type="scientific">Branchiostoma lanceolatum</name>
    <name type="common">Common lancelet</name>
    <name type="synonym">Amphioxus lanceolatum</name>
    <dbReference type="NCBI Taxonomy" id="7740"/>
    <lineage>
        <taxon>Eukaryota</taxon>
        <taxon>Metazoa</taxon>
        <taxon>Chordata</taxon>
        <taxon>Cephalochordata</taxon>
        <taxon>Leptocardii</taxon>
        <taxon>Amphioxiformes</taxon>
        <taxon>Branchiostomatidae</taxon>
        <taxon>Branchiostoma</taxon>
    </lineage>
</organism>
<dbReference type="Gene3D" id="6.10.140.2220">
    <property type="match status" value="2"/>
</dbReference>
<dbReference type="InterPro" id="IPR002893">
    <property type="entry name" value="Znf_MYND"/>
</dbReference>
<accession>A0A8J9W1N3</accession>
<keyword evidence="1" id="KW-0479">Metal-binding</keyword>
<sequence length="632" mass="72229">MDSRVGACWRCGRPGGTKCAGCELARYCSSACQEKDKFRHEVECTNCAVQHKCFTCSMVTRDAKKCSSCEKGWYCSQACQKADWGRHKSSCRETQQKIVEVATKLRHQFSWMQKKQKLDSFPYYWGNSPALDLIKIDQNEGEYPDKMAVLLAGVGNLRNVMATVAGLKPSFDGSVHFVLNDNDRQVLARNVFFLHFLWKYKGEEKVAQQLTQIWYSVKIAEEEATMAQESLTELLSLPGGTDTLCGGRVTMSAEQYSQIRPVFELWLSLLTGEMMLQMTPQEQHQLAYQKNEQGVTNFYDSIPRRHQASAEDWFNNGILLPKSDARRKRACHDNVTLAAWTPRLLHGEMPTRHHAVTAQYVGDIAAGINNGVSFSEWDYLEVKAKYHQKNLLKMYSHYIADVISRFAEMFDKGHVSCHVILADCLSLQAHLPDNTVRFDRIFTSNVSDYINYPVLLETLRPLLRNTKSVIITESINWTLYFPAEEVIPPLEHNMSLWQDLFHHAIEDLRHEPDRPGWAKGQADLYTTLNNASNTSIVEYLDNGDLFNQYLRAALLAHKCPGSSHPVFSTKDVPKMSEVRNVSGMKMRNFLTELNTVCPSRYRINARRVNLLNGHERMLEWTLPESDDHPHVA</sequence>
<evidence type="ECO:0000256" key="3">
    <source>
        <dbReference type="ARBA" id="ARBA00022833"/>
    </source>
</evidence>
<evidence type="ECO:0000259" key="5">
    <source>
        <dbReference type="PROSITE" id="PS50865"/>
    </source>
</evidence>
<evidence type="ECO:0000313" key="7">
    <source>
        <dbReference type="Proteomes" id="UP000838412"/>
    </source>
</evidence>
<dbReference type="Proteomes" id="UP000838412">
    <property type="component" value="Chromosome 1"/>
</dbReference>
<keyword evidence="7" id="KW-1185">Reference proteome</keyword>
<dbReference type="OrthoDB" id="10041188at2759"/>
<dbReference type="PROSITE" id="PS50865">
    <property type="entry name" value="ZF_MYND_2"/>
    <property type="match status" value="2"/>
</dbReference>